<dbReference type="InterPro" id="IPR051783">
    <property type="entry name" value="NAD(P)-dependent_oxidoreduct"/>
</dbReference>
<dbReference type="Proteomes" id="UP000435304">
    <property type="component" value="Unassembled WGS sequence"/>
</dbReference>
<dbReference type="EMBL" id="WPCU01000003">
    <property type="protein sequence ID" value="MVA74896.1"/>
    <property type="molecule type" value="Genomic_DNA"/>
</dbReference>
<comment type="caution">
    <text evidence="2">The sequence shown here is derived from an EMBL/GenBank/DDBJ whole genome shotgun (WGS) entry which is preliminary data.</text>
</comment>
<dbReference type="AlphaFoldDB" id="A0A6A9UPT0"/>
<dbReference type="PANTHER" id="PTHR48079">
    <property type="entry name" value="PROTEIN YEEZ"/>
    <property type="match status" value="1"/>
</dbReference>
<dbReference type="InterPro" id="IPR001509">
    <property type="entry name" value="Epimerase_deHydtase"/>
</dbReference>
<protein>
    <submittedName>
        <fullName evidence="2">NAD-dependent epimerase/dehydratase family protein</fullName>
    </submittedName>
</protein>
<dbReference type="SUPFAM" id="SSF51735">
    <property type="entry name" value="NAD(P)-binding Rossmann-fold domains"/>
    <property type="match status" value="1"/>
</dbReference>
<dbReference type="GO" id="GO:0005737">
    <property type="term" value="C:cytoplasm"/>
    <property type="evidence" value="ECO:0007669"/>
    <property type="project" value="TreeGrafter"/>
</dbReference>
<organism evidence="2 3">
    <name type="scientific">Auraticoccus cholistanensis</name>
    <dbReference type="NCBI Taxonomy" id="2656650"/>
    <lineage>
        <taxon>Bacteria</taxon>
        <taxon>Bacillati</taxon>
        <taxon>Actinomycetota</taxon>
        <taxon>Actinomycetes</taxon>
        <taxon>Propionibacteriales</taxon>
        <taxon>Propionibacteriaceae</taxon>
        <taxon>Auraticoccus</taxon>
    </lineage>
</organism>
<dbReference type="Gene3D" id="3.40.50.720">
    <property type="entry name" value="NAD(P)-binding Rossmann-like Domain"/>
    <property type="match status" value="1"/>
</dbReference>
<reference evidence="2 3" key="1">
    <citation type="submission" date="2019-12" db="EMBL/GenBank/DDBJ databases">
        <title>Auraticoccus cholistani sp. nov., an actinomycete isolated from soil of Cholistan desert.</title>
        <authorList>
            <person name="Cheema M.T."/>
        </authorList>
    </citation>
    <scope>NUCLEOTIDE SEQUENCE [LARGE SCALE GENOMIC DNA]</scope>
    <source>
        <strain evidence="2 3">F435</strain>
    </source>
</reference>
<dbReference type="InterPro" id="IPR036291">
    <property type="entry name" value="NAD(P)-bd_dom_sf"/>
</dbReference>
<proteinExistence type="predicted"/>
<accession>A0A6A9UPT0</accession>
<feature type="domain" description="NAD-dependent epimerase/dehydratase" evidence="1">
    <location>
        <begin position="3"/>
        <end position="219"/>
    </location>
</feature>
<evidence type="ECO:0000313" key="2">
    <source>
        <dbReference type="EMBL" id="MVA74896.1"/>
    </source>
</evidence>
<evidence type="ECO:0000313" key="3">
    <source>
        <dbReference type="Proteomes" id="UP000435304"/>
    </source>
</evidence>
<evidence type="ECO:0000259" key="1">
    <source>
        <dbReference type="Pfam" id="PF01370"/>
    </source>
</evidence>
<dbReference type="Pfam" id="PF01370">
    <property type="entry name" value="Epimerase"/>
    <property type="match status" value="1"/>
</dbReference>
<name>A0A6A9UPT0_9ACTN</name>
<keyword evidence="3" id="KW-1185">Reference proteome</keyword>
<gene>
    <name evidence="2" type="ORF">GC722_02455</name>
</gene>
<dbReference type="GO" id="GO:0004029">
    <property type="term" value="F:aldehyde dehydrogenase (NAD+) activity"/>
    <property type="evidence" value="ECO:0007669"/>
    <property type="project" value="TreeGrafter"/>
</dbReference>
<sequence>MRILVTGASGMLGGAVARALVARGDEVTVLQRRPASVEGVRERRGDVRDAAAVAAAVAGQDAVVHLAAKVNVVGPWQEYAATNVDGTRNVVVACRRHRVGRLVHVSSPSVAHAGHALVGVPAEPADPQRARGPYARSKAMAERVALAAADPGRLAVAVLRPHLVWGPGDTQLVARIVARARRGRLPLLGHGAAMMDTTYVDNAAEAVVAAVDRAHVASGEPLVVSNGEPRMISEILAGMCAAAGVPRPQRRVPAGLAVAAGSVVEGAVALRRRLGHDVESDPPITRFLAEQLSTAHWFDQRRTRELLDWRPRVPLDEGFRRLAAWYAEHPDA</sequence>
<dbReference type="PANTHER" id="PTHR48079:SF6">
    <property type="entry name" value="NAD(P)-BINDING DOMAIN-CONTAINING PROTEIN-RELATED"/>
    <property type="match status" value="1"/>
</dbReference>